<evidence type="ECO:0000256" key="2">
    <source>
        <dbReference type="SAM" id="MobiDB-lite"/>
    </source>
</evidence>
<accession>A0A8H7K5D1</accession>
<dbReference type="InterPro" id="IPR029063">
    <property type="entry name" value="SAM-dependent_MTases_sf"/>
</dbReference>
<protein>
    <recommendedName>
        <fullName evidence="5">Methyltransferase domain-containing protein</fullName>
    </recommendedName>
</protein>
<comment type="similarity">
    <text evidence="1">Belongs to the methyltransferase superfamily. LaeA methyltransferase family.</text>
</comment>
<evidence type="ECO:0000313" key="4">
    <source>
        <dbReference type="Proteomes" id="UP000616885"/>
    </source>
</evidence>
<feature type="region of interest" description="Disordered" evidence="2">
    <location>
        <begin position="87"/>
        <end position="140"/>
    </location>
</feature>
<dbReference type="Proteomes" id="UP000616885">
    <property type="component" value="Unassembled WGS sequence"/>
</dbReference>
<feature type="region of interest" description="Disordered" evidence="2">
    <location>
        <begin position="23"/>
        <end position="45"/>
    </location>
</feature>
<dbReference type="Pfam" id="PF13489">
    <property type="entry name" value="Methyltransf_23"/>
    <property type="match status" value="1"/>
</dbReference>
<dbReference type="CDD" id="cd02440">
    <property type="entry name" value="AdoMet_MTases"/>
    <property type="match status" value="1"/>
</dbReference>
<gene>
    <name evidence="3" type="ORF">IM811_005687</name>
</gene>
<organism evidence="3 4">
    <name type="scientific">Bionectria ochroleuca</name>
    <name type="common">Gliocladium roseum</name>
    <dbReference type="NCBI Taxonomy" id="29856"/>
    <lineage>
        <taxon>Eukaryota</taxon>
        <taxon>Fungi</taxon>
        <taxon>Dikarya</taxon>
        <taxon>Ascomycota</taxon>
        <taxon>Pezizomycotina</taxon>
        <taxon>Sordariomycetes</taxon>
        <taxon>Hypocreomycetidae</taxon>
        <taxon>Hypocreales</taxon>
        <taxon>Bionectriaceae</taxon>
        <taxon>Clonostachys</taxon>
    </lineage>
</organism>
<dbReference type="PANTHER" id="PTHR43591:SF105">
    <property type="entry name" value="METHYLTRANSFERASE DOMAIN-CONTAINING PROTEIN-RELATED"/>
    <property type="match status" value="1"/>
</dbReference>
<dbReference type="Gene3D" id="3.40.50.150">
    <property type="entry name" value="Vaccinia Virus protein VP39"/>
    <property type="match status" value="1"/>
</dbReference>
<proteinExistence type="inferred from homology"/>
<evidence type="ECO:0008006" key="5">
    <source>
        <dbReference type="Google" id="ProtNLM"/>
    </source>
</evidence>
<name>A0A8H7K5D1_BIOOC</name>
<sequence length="426" mass="47258">MLNMDISEISVWVWSLRHAPSSPVGQHTEHEPFNRDHTGHTQTASGNITMSESALVSNFDKSDTGSTIIGSDRSLRSLGGTTVAETEAAGAGQVWSATDADDDPGNFDADSGIGGDDDDLGPHDGDSGVGDANSSTIPWDPEEAETLITLDQEDMDFANIGCRMLNIDQHPPVPPRGKFLDLGSGNGEWATKMGDQCPAAIIEGMDTNEFYLPQWMTPNVQFFVGDFYDRWEKEVDDYDFVHVRDMTTDAQDWPKLVKRCHELLRPGGSVEIITFGPTLYYHGVRLTFAEGLVPEIPENIRAKHDITKEEIMNVLSAAIILDTFVQEYRKKEWLLDPEDEILRKAGFIDVETTRHLIPLNTNSCASKEEQKFSKEYYRRLRAMQTSLGLKLRPEITVPIAKLSRIKGIALEVTVIYGISSESSSSS</sequence>
<evidence type="ECO:0000313" key="3">
    <source>
        <dbReference type="EMBL" id="KAF9744107.1"/>
    </source>
</evidence>
<dbReference type="AlphaFoldDB" id="A0A8H7K5D1"/>
<dbReference type="SUPFAM" id="SSF53335">
    <property type="entry name" value="S-adenosyl-L-methionine-dependent methyltransferases"/>
    <property type="match status" value="1"/>
</dbReference>
<dbReference type="GO" id="GO:0008168">
    <property type="term" value="F:methyltransferase activity"/>
    <property type="evidence" value="ECO:0007669"/>
    <property type="project" value="TreeGrafter"/>
</dbReference>
<feature type="compositionally biased region" description="Basic and acidic residues" evidence="2">
    <location>
        <begin position="27"/>
        <end position="39"/>
    </location>
</feature>
<evidence type="ECO:0000256" key="1">
    <source>
        <dbReference type="ARBA" id="ARBA00038158"/>
    </source>
</evidence>
<dbReference type="EMBL" id="JADCTT010000015">
    <property type="protein sequence ID" value="KAF9744107.1"/>
    <property type="molecule type" value="Genomic_DNA"/>
</dbReference>
<reference evidence="3" key="1">
    <citation type="submission" date="2020-10" db="EMBL/GenBank/DDBJ databases">
        <title>High-Quality Genome Resource of Clonostachys rosea strain S41 by Oxford Nanopore Long-Read Sequencing.</title>
        <authorList>
            <person name="Wang H."/>
        </authorList>
    </citation>
    <scope>NUCLEOTIDE SEQUENCE</scope>
    <source>
        <strain evidence="3">S41</strain>
    </source>
</reference>
<dbReference type="PANTHER" id="PTHR43591">
    <property type="entry name" value="METHYLTRANSFERASE"/>
    <property type="match status" value="1"/>
</dbReference>
<comment type="caution">
    <text evidence="3">The sequence shown here is derived from an EMBL/GenBank/DDBJ whole genome shotgun (WGS) entry which is preliminary data.</text>
</comment>